<dbReference type="InterPro" id="IPR016024">
    <property type="entry name" value="ARM-type_fold"/>
</dbReference>
<name>A0ABQ8Z5D7_9EUKA</name>
<dbReference type="EMBL" id="JAOAOG010000050">
    <property type="protein sequence ID" value="KAJ6252080.1"/>
    <property type="molecule type" value="Genomic_DNA"/>
</dbReference>
<accession>A0ABQ8Z5D7</accession>
<evidence type="ECO:0000313" key="3">
    <source>
        <dbReference type="EMBL" id="KAJ6252080.1"/>
    </source>
</evidence>
<reference evidence="3" key="1">
    <citation type="submission" date="2022-08" db="EMBL/GenBank/DDBJ databases">
        <title>Novel sulfate-reducing endosymbionts in the free-living metamonad Anaeramoeba.</title>
        <authorList>
            <person name="Jerlstrom-Hultqvist J."/>
            <person name="Cepicka I."/>
            <person name="Gallot-Lavallee L."/>
            <person name="Salas-Leiva D."/>
            <person name="Curtis B.A."/>
            <person name="Zahonova K."/>
            <person name="Pipaliya S."/>
            <person name="Dacks J."/>
            <person name="Roger A.J."/>
        </authorList>
    </citation>
    <scope>NUCLEOTIDE SEQUENCE</scope>
    <source>
        <strain evidence="3">Schooner1</strain>
    </source>
</reference>
<feature type="compositionally biased region" description="Acidic residues" evidence="2">
    <location>
        <begin position="735"/>
        <end position="745"/>
    </location>
</feature>
<dbReference type="PANTHER" id="PTHR14296">
    <property type="entry name" value="REMODELING AND SPACING FACTOR 1"/>
    <property type="match status" value="1"/>
</dbReference>
<dbReference type="InterPro" id="IPR011989">
    <property type="entry name" value="ARM-like"/>
</dbReference>
<protein>
    <submittedName>
        <fullName evidence="3">Stress response protein nst1</fullName>
    </submittedName>
</protein>
<feature type="region of interest" description="Disordered" evidence="2">
    <location>
        <begin position="705"/>
        <end position="745"/>
    </location>
</feature>
<comment type="caution">
    <text evidence="3">The sequence shown here is derived from an EMBL/GenBank/DDBJ whole genome shotgun (WGS) entry which is preliminary data.</text>
</comment>
<dbReference type="SUPFAM" id="SSF48371">
    <property type="entry name" value="ARM repeat"/>
    <property type="match status" value="1"/>
</dbReference>
<evidence type="ECO:0000256" key="1">
    <source>
        <dbReference type="SAM" id="Coils"/>
    </source>
</evidence>
<keyword evidence="1" id="KW-0175">Coiled coil</keyword>
<gene>
    <name evidence="3" type="ORF">M0813_14629</name>
</gene>
<dbReference type="Proteomes" id="UP001150062">
    <property type="component" value="Unassembled WGS sequence"/>
</dbReference>
<keyword evidence="4" id="KW-1185">Reference proteome</keyword>
<evidence type="ECO:0000313" key="4">
    <source>
        <dbReference type="Proteomes" id="UP001150062"/>
    </source>
</evidence>
<feature type="compositionally biased region" description="Acidic residues" evidence="2">
    <location>
        <begin position="1102"/>
        <end position="1131"/>
    </location>
</feature>
<dbReference type="Gene3D" id="1.25.10.10">
    <property type="entry name" value="Leucine-rich Repeat Variant"/>
    <property type="match status" value="1"/>
</dbReference>
<evidence type="ECO:0000256" key="2">
    <source>
        <dbReference type="SAM" id="MobiDB-lite"/>
    </source>
</evidence>
<feature type="coiled-coil region" evidence="1">
    <location>
        <begin position="57"/>
        <end position="84"/>
    </location>
</feature>
<feature type="compositionally biased region" description="Basic residues" evidence="2">
    <location>
        <begin position="1136"/>
        <end position="1152"/>
    </location>
</feature>
<dbReference type="PANTHER" id="PTHR14296:SF16">
    <property type="entry name" value="REMODELING AND SPACING FACTOR 1"/>
    <property type="match status" value="1"/>
</dbReference>
<organism evidence="3 4">
    <name type="scientific">Anaeramoeba flamelloides</name>
    <dbReference type="NCBI Taxonomy" id="1746091"/>
    <lineage>
        <taxon>Eukaryota</taxon>
        <taxon>Metamonada</taxon>
        <taxon>Anaeramoebidae</taxon>
        <taxon>Anaeramoeba</taxon>
    </lineage>
</organism>
<proteinExistence type="predicted"/>
<feature type="compositionally biased region" description="Basic residues" evidence="2">
    <location>
        <begin position="705"/>
        <end position="731"/>
    </location>
</feature>
<sequence>MSESSTTSELMVENLIEQIGSLLYYRECLLRGSHLHDIKKARVSEEEKNYVANAQQIKEADLSNEKVNEQLDSLQKKIILLSATHLSEILEYLNNVILIKISNYDQPTRKKKKKDLLKPIKVDSRVFDSFEKFEEQSIQFFVLKTYYYCFEYINQRKLISKFKSVPKRLVEVIFNFLNFDHSPAIRFTSSRCLIHLSTYNGHFETITHLFNEFLGKKFKKSQITQLALHEETIQNLNWTLRGPVPAEITIKFLDNYTYLLKKISSEVRREEVCKTLVTIFKRIYPKSTKLRKDEREIEKSQQIKRIKKKEKKLHNTLASSFETSYEIVKKWSKKSKSHITCWKLLVKFLQYCDHAFFSFDNHKRIDEILSFLQGGLKNKETRIDSLRLLNKLIKNYHPKSIKLHESSFLNHIKEILPLVLLDHTKKAQYLVFQEIDLIAELFVTISVKNLGFGVDRISENLKEEKLRSDYKIALCKSLEKICIVIDEDDVIEYNQILHPIIEKILMSTKSFSSGIAKEAWDHETIALIRTFPIIIGEYVEREEIFLKRLISFALSKNDKISEASFKAIERYLLLDSSEGNDGTFFNYCVFPLLSRLENISYFYTSKETDEDGKILIIKMFKLLKLIVNTFSRFLKNEKKNFQCELDYKTWGDFKIRFENCCIIWLSYENYDLHTLIKEILMIMPNGHFKKLSNDLYEKKKKLDFKRKEKKKKKQRQKEKDKKKKRRRKKVKSSSSEEEESGISSDDEINEKINSMDLINRLNNFLHTNALPMPGSGLKKIKKQHEWLLLYSQWIWHNYKSSTHNFICISNLLSQALTSDQIKKKIVEMNTETKYEKEKEKAKEKKVEESNKGKDDTFNKLYFNLLSMLCAINRIPKTMELIPETLDIRLLEKDEQNNSEEEEHKRKRRFTQKTLSKVFANKKKKKKEGEKEMGIEFTPFDKKYNHILLSNFYKTIFSLLKEKDSIKVLVLNSITKMNLINLPKFIKLLFRIDMENEKEEFNDPNLPKKTKKIIVPRYYTNPIYMNFIYNVITQYPMKFIMENESLHSLITNIFAVWTNPEFKLLQKQRSSFQIIAIKTIRKYLETFHHLNYSKQNDLQNDFGENEEEEEEEEEGEEEGEGEDDENSDEDKEENDKKKKKKEKKEKKRKKKKE</sequence>
<dbReference type="InterPro" id="IPR028938">
    <property type="entry name" value="Rsf1-like"/>
</dbReference>
<feature type="region of interest" description="Disordered" evidence="2">
    <location>
        <begin position="1094"/>
        <end position="1152"/>
    </location>
</feature>